<dbReference type="EMBL" id="JACJID010000001">
    <property type="protein sequence ID" value="MBA8923817.1"/>
    <property type="molecule type" value="Genomic_DNA"/>
</dbReference>
<accession>A0ABR6BAF4</accession>
<dbReference type="InterPro" id="IPR011990">
    <property type="entry name" value="TPR-like_helical_dom_sf"/>
</dbReference>
<dbReference type="PRINTS" id="PR00364">
    <property type="entry name" value="DISEASERSIST"/>
</dbReference>
<dbReference type="Proteomes" id="UP000517916">
    <property type="component" value="Unassembled WGS sequence"/>
</dbReference>
<sequence>MTEAGQHDAEDADIDGEQVPETINTINVDEATGVVQAGVVHGGVHIYQPEPRPPVPIPRQLLAAPAGFVGRADQLAALDRVLTPSPFDSREVSGATAVISAIGGTGGIGKTWLALAWAHHNLDRFPDGQLSVDLRGFSPGDPKRPADVLADFLAALGVDRDHQPTDVDARIALYRTHTTGKRLLVLLDNAATTDQVLPLLPGGDTCTVLVTSRDLLRSLVARHSARPLHVDVLTDTEARALLHEALGDTSATTDNKQAITELISLCKGFPLALGLIAARIRNDPDLLRDLAADLRDLGLDALHSDDPAASLATVLSWSLRHLTEQQHTVFGLLGIAPGPDTTLLAVISLIELPHAAAGRALSALEDASLLERRPGGRYVMHDLVRDYATTTANTTLPEDVREAALTRVMDFHLHTAHTADRLLDRQGLLLHPGPPAAGVYPLPLPDAAAAMAWLEAEHATLLATQGAAVVLGRHHVVWHLARALNIFHRRRGHRRDALILWRAALDAAAHLPDPTARIRAHRNLGGACSRLGLHAEATAHLYQALALAARHHNPTQQAHAHYSLASAWGRRGNDWQALDHARQALDLHRTLGDPVREANALNAVGRCAARLGEFDTAHDHCHAALTLHRHHHNPDGEAATLDSLGFIAHRTGNQLQALDHYHQALTLYRTLGYTYRIANTLDDVGHPHVALGQHDRARAVWREALELYQEQGRDTDAERVQRQLDDLDNPSDAGDWLDHR</sequence>
<dbReference type="PANTHER" id="PTHR47691">
    <property type="entry name" value="REGULATOR-RELATED"/>
    <property type="match status" value="1"/>
</dbReference>
<evidence type="ECO:0000313" key="3">
    <source>
        <dbReference type="Proteomes" id="UP000517916"/>
    </source>
</evidence>
<gene>
    <name evidence="2" type="ORF">BC739_001014</name>
</gene>
<evidence type="ECO:0000256" key="1">
    <source>
        <dbReference type="SAM" id="MobiDB-lite"/>
    </source>
</evidence>
<dbReference type="PANTHER" id="PTHR47691:SF3">
    <property type="entry name" value="HTH-TYPE TRANSCRIPTIONAL REGULATOR RV0890C-RELATED"/>
    <property type="match status" value="1"/>
</dbReference>
<dbReference type="SUPFAM" id="SSF48452">
    <property type="entry name" value="TPR-like"/>
    <property type="match status" value="2"/>
</dbReference>
<feature type="compositionally biased region" description="Basic and acidic residues" evidence="1">
    <location>
        <begin position="712"/>
        <end position="725"/>
    </location>
</feature>
<proteinExistence type="predicted"/>
<dbReference type="SUPFAM" id="SSF52540">
    <property type="entry name" value="P-loop containing nucleoside triphosphate hydrolases"/>
    <property type="match status" value="1"/>
</dbReference>
<protein>
    <submittedName>
        <fullName evidence="2">Tetratricopeptide (TPR) repeat protein</fullName>
    </submittedName>
</protein>
<feature type="region of interest" description="Disordered" evidence="1">
    <location>
        <begin position="712"/>
        <end position="740"/>
    </location>
</feature>
<comment type="caution">
    <text evidence="2">The sequence shown here is derived from an EMBL/GenBank/DDBJ whole genome shotgun (WGS) entry which is preliminary data.</text>
</comment>
<dbReference type="InterPro" id="IPR027417">
    <property type="entry name" value="P-loop_NTPase"/>
</dbReference>
<reference evidence="2 3" key="1">
    <citation type="submission" date="2020-08" db="EMBL/GenBank/DDBJ databases">
        <title>Genomic Encyclopedia of Archaeal and Bacterial Type Strains, Phase II (KMG-II): from individual species to whole genera.</title>
        <authorList>
            <person name="Goeker M."/>
        </authorList>
    </citation>
    <scope>NUCLEOTIDE SEQUENCE [LARGE SCALE GENOMIC DNA]</scope>
    <source>
        <strain evidence="2 3">DSM 43850</strain>
    </source>
</reference>
<keyword evidence="3" id="KW-1185">Reference proteome</keyword>
<dbReference type="Pfam" id="PF13424">
    <property type="entry name" value="TPR_12"/>
    <property type="match status" value="1"/>
</dbReference>
<dbReference type="RefSeq" id="WP_182836390.1">
    <property type="nucleotide sequence ID" value="NZ_BAAABQ010000065.1"/>
</dbReference>
<evidence type="ECO:0000313" key="2">
    <source>
        <dbReference type="EMBL" id="MBA8923817.1"/>
    </source>
</evidence>
<name>A0ABR6BAF4_9PSEU</name>
<dbReference type="Gene3D" id="3.40.50.300">
    <property type="entry name" value="P-loop containing nucleotide triphosphate hydrolases"/>
    <property type="match status" value="1"/>
</dbReference>
<dbReference type="Gene3D" id="1.25.40.10">
    <property type="entry name" value="Tetratricopeptide repeat domain"/>
    <property type="match status" value="2"/>
</dbReference>
<dbReference type="InterPro" id="IPR019734">
    <property type="entry name" value="TPR_rpt"/>
</dbReference>
<organism evidence="2 3">
    <name type="scientific">Kutzneria viridogrisea</name>
    <dbReference type="NCBI Taxonomy" id="47990"/>
    <lineage>
        <taxon>Bacteria</taxon>
        <taxon>Bacillati</taxon>
        <taxon>Actinomycetota</taxon>
        <taxon>Actinomycetes</taxon>
        <taxon>Pseudonocardiales</taxon>
        <taxon>Pseudonocardiaceae</taxon>
        <taxon>Kutzneria</taxon>
    </lineage>
</organism>
<dbReference type="SMART" id="SM00028">
    <property type="entry name" value="TPR"/>
    <property type="match status" value="5"/>
</dbReference>